<feature type="transmembrane region" description="Helical" evidence="8">
    <location>
        <begin position="284"/>
        <end position="307"/>
    </location>
</feature>
<proteinExistence type="inferred from homology"/>
<dbReference type="PANTHER" id="PTHR48022:SF35">
    <property type="entry name" value="MAJOR FACILITATOR SUPERFAMILY (MFS) PROFILE DOMAIN-CONTAINING PROTEIN"/>
    <property type="match status" value="1"/>
</dbReference>
<evidence type="ECO:0000256" key="3">
    <source>
        <dbReference type="ARBA" id="ARBA00022448"/>
    </source>
</evidence>
<keyword evidence="10" id="KW-0762">Sugar transport</keyword>
<dbReference type="GO" id="GO:0005351">
    <property type="term" value="F:carbohydrate:proton symporter activity"/>
    <property type="evidence" value="ECO:0007669"/>
    <property type="project" value="TreeGrafter"/>
</dbReference>
<evidence type="ECO:0000256" key="7">
    <source>
        <dbReference type="RuleBase" id="RU003346"/>
    </source>
</evidence>
<evidence type="ECO:0000313" key="10">
    <source>
        <dbReference type="EMBL" id="KAF3186765.1"/>
    </source>
</evidence>
<dbReference type="Proteomes" id="UP000479691">
    <property type="component" value="Unassembled WGS sequence"/>
</dbReference>
<feature type="transmembrane region" description="Helical" evidence="8">
    <location>
        <begin position="197"/>
        <end position="218"/>
    </location>
</feature>
<dbReference type="AlphaFoldDB" id="A0A7C8Q0P4"/>
<evidence type="ECO:0000256" key="1">
    <source>
        <dbReference type="ARBA" id="ARBA00004141"/>
    </source>
</evidence>
<gene>
    <name evidence="10" type="primary">MFS1</name>
    <name evidence="10" type="ORF">TWF788_002987</name>
</gene>
<dbReference type="PANTHER" id="PTHR48022">
    <property type="entry name" value="PLASTIDIC GLUCOSE TRANSPORTER 4"/>
    <property type="match status" value="1"/>
</dbReference>
<dbReference type="InterPro" id="IPR020846">
    <property type="entry name" value="MFS_dom"/>
</dbReference>
<sequence>MVNYNGFLENDPISRGLMAKKYYVIVYGICFIASIGGGLFGFDISSMSGVLGTQAYIRYFDNPLGYRQGGISAAMPAGSFAGSASSSFIADRFSRRTCLQIACIIWTVGAIIQAASINIGMLVAGRIIAGFSVGMASSMVPVYQSEIAPKEIRGRVVSLQQWAITWGILIQYFIQYGSSFVCGGAKNPNQCTSAFRIPWAVQIFPAVILFVLLFFCPYSPRWLASQDRWEEAKQVLADLHGNGDLNNAKVTAEYIEIEEAIRFEREQQTTSWQDLMAPKIRKRVVLGIAIQAWSQLTGMNVLMYYIVYVFQGAGVTDPLLPASIQYVINVLLTLPAILFIDRIGRRPLLLAGSFFMMTFLFITGSVQAVYGQRNDDPESATTWVMVNHETQARVVIACSYLFVATFATTWGPCSWTYPAEIFPMRVRAKAVSLSTMSNWLWNCVLAFAVPPLLRSINWKMYFIFASFNGAALIHMFFTAEETKGRTLEEMDDVFSGSWWKAWRKKDASSRLDRQIAEIKGVAEHDEHIPGKATQ</sequence>
<dbReference type="Gene3D" id="1.20.1250.20">
    <property type="entry name" value="MFS general substrate transporter like domains"/>
    <property type="match status" value="1"/>
</dbReference>
<name>A0A7C8Q0P4_ORBOL</name>
<dbReference type="InterPro" id="IPR005829">
    <property type="entry name" value="Sugar_transporter_CS"/>
</dbReference>
<dbReference type="PROSITE" id="PS00216">
    <property type="entry name" value="SUGAR_TRANSPORT_1"/>
    <property type="match status" value="1"/>
</dbReference>
<feature type="transmembrane region" description="Helical" evidence="8">
    <location>
        <begin position="97"/>
        <end position="117"/>
    </location>
</feature>
<dbReference type="PROSITE" id="PS00217">
    <property type="entry name" value="SUGAR_TRANSPORT_2"/>
    <property type="match status" value="1"/>
</dbReference>
<evidence type="ECO:0000256" key="8">
    <source>
        <dbReference type="SAM" id="Phobius"/>
    </source>
</evidence>
<keyword evidence="5 8" id="KW-1133">Transmembrane helix</keyword>
<keyword evidence="3 7" id="KW-0813">Transport</keyword>
<dbReference type="SUPFAM" id="SSF103473">
    <property type="entry name" value="MFS general substrate transporter"/>
    <property type="match status" value="1"/>
</dbReference>
<accession>A0A7C8Q0P4</accession>
<comment type="subcellular location">
    <subcellularLocation>
        <location evidence="1">Membrane</location>
        <topology evidence="1">Multi-pass membrane protein</topology>
    </subcellularLocation>
</comment>
<evidence type="ECO:0000256" key="4">
    <source>
        <dbReference type="ARBA" id="ARBA00022692"/>
    </source>
</evidence>
<feature type="transmembrane region" description="Helical" evidence="8">
    <location>
        <begin position="431"/>
        <end position="452"/>
    </location>
</feature>
<evidence type="ECO:0000256" key="6">
    <source>
        <dbReference type="ARBA" id="ARBA00023136"/>
    </source>
</evidence>
<feature type="domain" description="Major facilitator superfamily (MFS) profile" evidence="9">
    <location>
        <begin position="29"/>
        <end position="483"/>
    </location>
</feature>
<feature type="transmembrane region" description="Helical" evidence="8">
    <location>
        <begin position="319"/>
        <end position="340"/>
    </location>
</feature>
<dbReference type="InterPro" id="IPR005828">
    <property type="entry name" value="MFS_sugar_transport-like"/>
</dbReference>
<protein>
    <submittedName>
        <fullName evidence="10">MFS sugar transporter</fullName>
    </submittedName>
</protein>
<dbReference type="InterPro" id="IPR050360">
    <property type="entry name" value="MFS_Sugar_Transporters"/>
</dbReference>
<dbReference type="GO" id="GO:0016020">
    <property type="term" value="C:membrane"/>
    <property type="evidence" value="ECO:0007669"/>
    <property type="project" value="UniProtKB-SubCell"/>
</dbReference>
<evidence type="ECO:0000313" key="11">
    <source>
        <dbReference type="Proteomes" id="UP000479691"/>
    </source>
</evidence>
<feature type="transmembrane region" description="Helical" evidence="8">
    <location>
        <begin position="458"/>
        <end position="477"/>
    </location>
</feature>
<comment type="caution">
    <text evidence="10">The sequence shown here is derived from an EMBL/GenBank/DDBJ whole genome shotgun (WGS) entry which is preliminary data.</text>
</comment>
<dbReference type="NCBIfam" id="TIGR00879">
    <property type="entry name" value="SP"/>
    <property type="match status" value="1"/>
</dbReference>
<dbReference type="PROSITE" id="PS50850">
    <property type="entry name" value="MFS"/>
    <property type="match status" value="1"/>
</dbReference>
<feature type="transmembrane region" description="Helical" evidence="8">
    <location>
        <begin position="347"/>
        <end position="370"/>
    </location>
</feature>
<reference evidence="10 11" key="1">
    <citation type="submission" date="2019-06" db="EMBL/GenBank/DDBJ databases">
        <authorList>
            <person name="Palmer J.M."/>
        </authorList>
    </citation>
    <scope>NUCLEOTIDE SEQUENCE [LARGE SCALE GENOMIC DNA]</scope>
    <source>
        <strain evidence="10 11">TWF788</strain>
    </source>
</reference>
<feature type="transmembrane region" description="Helical" evidence="8">
    <location>
        <begin position="390"/>
        <end position="410"/>
    </location>
</feature>
<keyword evidence="4 8" id="KW-0812">Transmembrane</keyword>
<dbReference type="PRINTS" id="PR00171">
    <property type="entry name" value="SUGRTRNSPORT"/>
</dbReference>
<comment type="similarity">
    <text evidence="2 7">Belongs to the major facilitator superfamily. Sugar transporter (TC 2.A.1.1) family.</text>
</comment>
<dbReference type="EMBL" id="JAABOE010000016">
    <property type="protein sequence ID" value="KAF3186765.1"/>
    <property type="molecule type" value="Genomic_DNA"/>
</dbReference>
<feature type="transmembrane region" description="Helical" evidence="8">
    <location>
        <begin position="22"/>
        <end position="42"/>
    </location>
</feature>
<feature type="transmembrane region" description="Helical" evidence="8">
    <location>
        <begin position="70"/>
        <end position="90"/>
    </location>
</feature>
<keyword evidence="6 8" id="KW-0472">Membrane</keyword>
<dbReference type="FunFam" id="1.20.1250.20:FF:000026">
    <property type="entry name" value="MFS quinate transporter QutD"/>
    <property type="match status" value="1"/>
</dbReference>
<evidence type="ECO:0000256" key="5">
    <source>
        <dbReference type="ARBA" id="ARBA00022989"/>
    </source>
</evidence>
<dbReference type="InterPro" id="IPR036259">
    <property type="entry name" value="MFS_trans_sf"/>
</dbReference>
<dbReference type="Pfam" id="PF00083">
    <property type="entry name" value="Sugar_tr"/>
    <property type="match status" value="1"/>
</dbReference>
<dbReference type="CDD" id="cd17356">
    <property type="entry name" value="MFS_HXT"/>
    <property type="match status" value="1"/>
</dbReference>
<evidence type="ECO:0000259" key="9">
    <source>
        <dbReference type="PROSITE" id="PS50850"/>
    </source>
</evidence>
<organism evidence="10 11">
    <name type="scientific">Orbilia oligospora</name>
    <name type="common">Nematode-trapping fungus</name>
    <name type="synonym">Arthrobotrys oligospora</name>
    <dbReference type="NCBI Taxonomy" id="2813651"/>
    <lineage>
        <taxon>Eukaryota</taxon>
        <taxon>Fungi</taxon>
        <taxon>Dikarya</taxon>
        <taxon>Ascomycota</taxon>
        <taxon>Pezizomycotina</taxon>
        <taxon>Orbiliomycetes</taxon>
        <taxon>Orbiliales</taxon>
        <taxon>Orbiliaceae</taxon>
        <taxon>Orbilia</taxon>
    </lineage>
</organism>
<dbReference type="InterPro" id="IPR003663">
    <property type="entry name" value="Sugar/inositol_transpt"/>
</dbReference>
<evidence type="ECO:0000256" key="2">
    <source>
        <dbReference type="ARBA" id="ARBA00010992"/>
    </source>
</evidence>